<protein>
    <submittedName>
        <fullName evidence="1">Uncharacterized protein</fullName>
    </submittedName>
</protein>
<evidence type="ECO:0000313" key="1">
    <source>
        <dbReference type="EMBL" id="EKC38318.1"/>
    </source>
</evidence>
<accession>K1QX98</accession>
<gene>
    <name evidence="1" type="ORF">CGI_10022988</name>
</gene>
<reference evidence="1" key="1">
    <citation type="journal article" date="2012" name="Nature">
        <title>The oyster genome reveals stress adaptation and complexity of shell formation.</title>
        <authorList>
            <person name="Zhang G."/>
            <person name="Fang X."/>
            <person name="Guo X."/>
            <person name="Li L."/>
            <person name="Luo R."/>
            <person name="Xu F."/>
            <person name="Yang P."/>
            <person name="Zhang L."/>
            <person name="Wang X."/>
            <person name="Qi H."/>
            <person name="Xiong Z."/>
            <person name="Que H."/>
            <person name="Xie Y."/>
            <person name="Holland P.W."/>
            <person name="Paps J."/>
            <person name="Zhu Y."/>
            <person name="Wu F."/>
            <person name="Chen Y."/>
            <person name="Wang J."/>
            <person name="Peng C."/>
            <person name="Meng J."/>
            <person name="Yang L."/>
            <person name="Liu J."/>
            <person name="Wen B."/>
            <person name="Zhang N."/>
            <person name="Huang Z."/>
            <person name="Zhu Q."/>
            <person name="Feng Y."/>
            <person name="Mount A."/>
            <person name="Hedgecock D."/>
            <person name="Xu Z."/>
            <person name="Liu Y."/>
            <person name="Domazet-Loso T."/>
            <person name="Du Y."/>
            <person name="Sun X."/>
            <person name="Zhang S."/>
            <person name="Liu B."/>
            <person name="Cheng P."/>
            <person name="Jiang X."/>
            <person name="Li J."/>
            <person name="Fan D."/>
            <person name="Wang W."/>
            <person name="Fu W."/>
            <person name="Wang T."/>
            <person name="Wang B."/>
            <person name="Zhang J."/>
            <person name="Peng Z."/>
            <person name="Li Y."/>
            <person name="Li N."/>
            <person name="Wang J."/>
            <person name="Chen M."/>
            <person name="He Y."/>
            <person name="Tan F."/>
            <person name="Song X."/>
            <person name="Zheng Q."/>
            <person name="Huang R."/>
            <person name="Yang H."/>
            <person name="Du X."/>
            <person name="Chen L."/>
            <person name="Yang M."/>
            <person name="Gaffney P.M."/>
            <person name="Wang S."/>
            <person name="Luo L."/>
            <person name="She Z."/>
            <person name="Ming Y."/>
            <person name="Huang W."/>
            <person name="Zhang S."/>
            <person name="Huang B."/>
            <person name="Zhang Y."/>
            <person name="Qu T."/>
            <person name="Ni P."/>
            <person name="Miao G."/>
            <person name="Wang J."/>
            <person name="Wang Q."/>
            <person name="Steinberg C.E."/>
            <person name="Wang H."/>
            <person name="Li N."/>
            <person name="Qian L."/>
            <person name="Zhang G."/>
            <person name="Li Y."/>
            <person name="Yang H."/>
            <person name="Liu X."/>
            <person name="Wang J."/>
            <person name="Yin Y."/>
            <person name="Wang J."/>
        </authorList>
    </citation>
    <scope>NUCLEOTIDE SEQUENCE [LARGE SCALE GENOMIC DNA]</scope>
    <source>
        <strain evidence="1">05x7-T-G4-1.051#20</strain>
    </source>
</reference>
<dbReference type="AlphaFoldDB" id="K1QX98"/>
<dbReference type="EMBL" id="JH819181">
    <property type="protein sequence ID" value="EKC38318.1"/>
    <property type="molecule type" value="Genomic_DNA"/>
</dbReference>
<dbReference type="InParanoid" id="K1QX98"/>
<organism evidence="1">
    <name type="scientific">Magallana gigas</name>
    <name type="common">Pacific oyster</name>
    <name type="synonym">Crassostrea gigas</name>
    <dbReference type="NCBI Taxonomy" id="29159"/>
    <lineage>
        <taxon>Eukaryota</taxon>
        <taxon>Metazoa</taxon>
        <taxon>Spiralia</taxon>
        <taxon>Lophotrochozoa</taxon>
        <taxon>Mollusca</taxon>
        <taxon>Bivalvia</taxon>
        <taxon>Autobranchia</taxon>
        <taxon>Pteriomorphia</taxon>
        <taxon>Ostreida</taxon>
        <taxon>Ostreoidea</taxon>
        <taxon>Ostreidae</taxon>
        <taxon>Magallana</taxon>
    </lineage>
</organism>
<dbReference type="HOGENOM" id="CLU_2906241_0_0_1"/>
<name>K1QX98_MAGGI</name>
<proteinExistence type="predicted"/>
<sequence length="62" mass="7254">MAIISITTPPLKDIHIPSTEDWDAEIEVDPNPQGRLRLINEQYVFMKDHEYEAMLEAKEKDQ</sequence>